<evidence type="ECO:0000256" key="2">
    <source>
        <dbReference type="ARBA" id="ARBA00001947"/>
    </source>
</evidence>
<dbReference type="SUPFAM" id="SSF46946">
    <property type="entry name" value="S13-like H2TH domain"/>
    <property type="match status" value="1"/>
</dbReference>
<dbReference type="GO" id="GO:0008270">
    <property type="term" value="F:zinc ion binding"/>
    <property type="evidence" value="ECO:0007669"/>
    <property type="project" value="UniProtKB-KW"/>
</dbReference>
<dbReference type="InterPro" id="IPR035937">
    <property type="entry name" value="FPG_N"/>
</dbReference>
<sequence length="305" mass="34445">MPELPEVETVVRELRPKLKNKKIKAIRVLLGKMVALGPGTLSNLRKTSESTPAKFAETLRGQKISGVSRRAKMIIIDLQGKYGLLVHLKMTGQLIFLDKKHLDKSMQLLNIKTTPFVHLPTKATHVIFEFTDGSKLFYNDFRQFGYLKLVTDKELPNVPELQNYGPEPISPKFAIAQFRDILARRPNMKIKQFLMDQSLIAGIGNIYSDEILFSAKVRPTRTVSSLKGEERRELFKGIKKILQDAVDHHGSSVGDFIRPDGDWGTYGQIHRVYGRAGQKCKVCGSMIKSLKFNGRTGSFCPQCQK</sequence>
<evidence type="ECO:0000256" key="12">
    <source>
        <dbReference type="ARBA" id="ARBA00023239"/>
    </source>
</evidence>
<reference evidence="19 20" key="1">
    <citation type="journal article" date="2016" name="Nat. Commun.">
        <title>Thousands of microbial genomes shed light on interconnected biogeochemical processes in an aquifer system.</title>
        <authorList>
            <person name="Anantharaman K."/>
            <person name="Brown C.T."/>
            <person name="Hug L.A."/>
            <person name="Sharon I."/>
            <person name="Castelle C.J."/>
            <person name="Probst A.J."/>
            <person name="Thomas B.C."/>
            <person name="Singh A."/>
            <person name="Wilkins M.J."/>
            <person name="Karaoz U."/>
            <person name="Brodie E.L."/>
            <person name="Williams K.H."/>
            <person name="Hubbard S.S."/>
            <person name="Banfield J.F."/>
        </authorList>
    </citation>
    <scope>NUCLEOTIDE SEQUENCE [LARGE SCALE GENOMIC DNA]</scope>
</reference>
<dbReference type="SUPFAM" id="SSF57716">
    <property type="entry name" value="Glucocorticoid receptor-like (DNA-binding domain)"/>
    <property type="match status" value="1"/>
</dbReference>
<dbReference type="FunFam" id="1.10.8.50:FF:000003">
    <property type="entry name" value="Formamidopyrimidine-DNA glycosylase"/>
    <property type="match status" value="1"/>
</dbReference>
<dbReference type="AlphaFoldDB" id="A0A1F5Q394"/>
<dbReference type="InterPro" id="IPR010663">
    <property type="entry name" value="Znf_FPG/IleRS"/>
</dbReference>
<evidence type="ECO:0000256" key="8">
    <source>
        <dbReference type="ARBA" id="ARBA00022801"/>
    </source>
</evidence>
<gene>
    <name evidence="19" type="ORF">A3B10_01925</name>
</gene>
<dbReference type="Pfam" id="PF06827">
    <property type="entry name" value="zf-FPG_IleRS"/>
    <property type="match status" value="1"/>
</dbReference>
<dbReference type="InterPro" id="IPR012319">
    <property type="entry name" value="FPG_cat"/>
</dbReference>
<dbReference type="PROSITE" id="PS51068">
    <property type="entry name" value="FPG_CAT"/>
    <property type="match status" value="1"/>
</dbReference>
<dbReference type="STRING" id="1817841.A3B10_01925"/>
<dbReference type="NCBIfam" id="NF002211">
    <property type="entry name" value="PRK01103.1"/>
    <property type="match status" value="1"/>
</dbReference>
<dbReference type="Pfam" id="PF01149">
    <property type="entry name" value="Fapy_DNA_glyco"/>
    <property type="match status" value="1"/>
</dbReference>
<name>A0A1F5Q394_9BACT</name>
<dbReference type="PROSITE" id="PS51066">
    <property type="entry name" value="ZF_FPG_2"/>
    <property type="match status" value="1"/>
</dbReference>
<evidence type="ECO:0000256" key="4">
    <source>
        <dbReference type="ARBA" id="ARBA00011245"/>
    </source>
</evidence>
<dbReference type="Proteomes" id="UP000177281">
    <property type="component" value="Unassembled WGS sequence"/>
</dbReference>
<comment type="subunit">
    <text evidence="4">Monomer.</text>
</comment>
<evidence type="ECO:0000256" key="7">
    <source>
        <dbReference type="ARBA" id="ARBA00022771"/>
    </source>
</evidence>
<evidence type="ECO:0000256" key="3">
    <source>
        <dbReference type="ARBA" id="ARBA00009409"/>
    </source>
</evidence>
<evidence type="ECO:0000256" key="9">
    <source>
        <dbReference type="ARBA" id="ARBA00022833"/>
    </source>
</evidence>
<dbReference type="PANTHER" id="PTHR22993:SF9">
    <property type="entry name" value="FORMAMIDOPYRIMIDINE-DNA GLYCOSYLASE"/>
    <property type="match status" value="1"/>
</dbReference>
<keyword evidence="10" id="KW-0238">DNA-binding</keyword>
<dbReference type="NCBIfam" id="TIGR00577">
    <property type="entry name" value="fpg"/>
    <property type="match status" value="1"/>
</dbReference>
<evidence type="ECO:0000259" key="17">
    <source>
        <dbReference type="PROSITE" id="PS51066"/>
    </source>
</evidence>
<comment type="cofactor">
    <cofactor evidence="2">
        <name>Zn(2+)</name>
        <dbReference type="ChEBI" id="CHEBI:29105"/>
    </cofactor>
</comment>
<keyword evidence="5" id="KW-0479">Metal-binding</keyword>
<dbReference type="GO" id="GO:0034039">
    <property type="term" value="F:8-oxo-7,8-dihydroguanine DNA N-glycosylase activity"/>
    <property type="evidence" value="ECO:0007669"/>
    <property type="project" value="TreeGrafter"/>
</dbReference>
<organism evidence="19 20">
    <name type="scientific">Candidatus Doudnabacteria bacterium RIFCSPLOWO2_01_FULL_44_21</name>
    <dbReference type="NCBI Taxonomy" id="1817841"/>
    <lineage>
        <taxon>Bacteria</taxon>
        <taxon>Candidatus Doudnaibacteriota</taxon>
    </lineage>
</organism>
<dbReference type="GO" id="GO:0140078">
    <property type="term" value="F:class I DNA-(apurinic or apyrimidinic site) endonuclease activity"/>
    <property type="evidence" value="ECO:0007669"/>
    <property type="project" value="UniProtKB-EC"/>
</dbReference>
<keyword evidence="6" id="KW-0227">DNA damage</keyword>
<keyword evidence="13" id="KW-0511">Multifunctional enzyme</keyword>
<proteinExistence type="inferred from homology"/>
<comment type="catalytic activity">
    <reaction evidence="1">
        <text>Hydrolysis of DNA containing ring-opened 7-methylguanine residues, releasing 2,6-diamino-4-hydroxy-5-(N-methyl)formamidopyrimidine.</text>
        <dbReference type="EC" id="3.2.2.23"/>
    </reaction>
</comment>
<dbReference type="EMBL" id="MFFB01000005">
    <property type="protein sequence ID" value="OGE96422.1"/>
    <property type="molecule type" value="Genomic_DNA"/>
</dbReference>
<evidence type="ECO:0000256" key="14">
    <source>
        <dbReference type="ARBA" id="ARBA00023295"/>
    </source>
</evidence>
<comment type="similarity">
    <text evidence="3">Belongs to the FPG family.</text>
</comment>
<evidence type="ECO:0000256" key="10">
    <source>
        <dbReference type="ARBA" id="ARBA00023125"/>
    </source>
</evidence>
<feature type="domain" description="Formamidopyrimidine-DNA glycosylase catalytic" evidence="18">
    <location>
        <begin position="2"/>
        <end position="145"/>
    </location>
</feature>
<evidence type="ECO:0000259" key="18">
    <source>
        <dbReference type="PROSITE" id="PS51068"/>
    </source>
</evidence>
<dbReference type="GO" id="GO:0003684">
    <property type="term" value="F:damaged DNA binding"/>
    <property type="evidence" value="ECO:0007669"/>
    <property type="project" value="InterPro"/>
</dbReference>
<feature type="domain" description="FPG-type" evidence="17">
    <location>
        <begin position="271"/>
        <end position="305"/>
    </location>
</feature>
<keyword evidence="8" id="KW-0378">Hydrolase</keyword>
<dbReference type="SMART" id="SM01232">
    <property type="entry name" value="H2TH"/>
    <property type="match status" value="1"/>
</dbReference>
<dbReference type="Pfam" id="PF06831">
    <property type="entry name" value="H2TH"/>
    <property type="match status" value="1"/>
</dbReference>
<accession>A0A1F5Q394</accession>
<keyword evidence="9" id="KW-0862">Zinc</keyword>
<keyword evidence="11" id="KW-0234">DNA repair</keyword>
<evidence type="ECO:0000256" key="13">
    <source>
        <dbReference type="ARBA" id="ARBA00023268"/>
    </source>
</evidence>
<keyword evidence="7 16" id="KW-0863">Zinc-finger</keyword>
<keyword evidence="12" id="KW-0456">Lyase</keyword>
<dbReference type="CDD" id="cd08966">
    <property type="entry name" value="EcFpg-like_N"/>
    <property type="match status" value="1"/>
</dbReference>
<evidence type="ECO:0000313" key="20">
    <source>
        <dbReference type="Proteomes" id="UP000177281"/>
    </source>
</evidence>
<dbReference type="SMART" id="SM00898">
    <property type="entry name" value="Fapy_DNA_glyco"/>
    <property type="match status" value="1"/>
</dbReference>
<dbReference type="InterPro" id="IPR015886">
    <property type="entry name" value="H2TH_FPG"/>
</dbReference>
<dbReference type="InterPro" id="IPR020629">
    <property type="entry name" value="FPG_Glyclase"/>
</dbReference>
<dbReference type="PROSITE" id="PS01242">
    <property type="entry name" value="ZF_FPG_1"/>
    <property type="match status" value="1"/>
</dbReference>
<dbReference type="InterPro" id="IPR010979">
    <property type="entry name" value="Ribosomal_uS13-like_H2TH"/>
</dbReference>
<dbReference type="PANTHER" id="PTHR22993">
    <property type="entry name" value="FORMAMIDOPYRIMIDINE-DNA GLYCOSYLASE"/>
    <property type="match status" value="1"/>
</dbReference>
<protein>
    <submittedName>
        <fullName evidence="19">DNA-formamidopyrimidine glycosylase</fullName>
    </submittedName>
</protein>
<comment type="catalytic activity">
    <reaction evidence="15">
        <text>2'-deoxyribonucleotide-(2'-deoxyribose 5'-phosphate)-2'-deoxyribonucleotide-DNA = a 3'-end 2'-deoxyribonucleotide-(2,3-dehydro-2,3-deoxyribose 5'-phosphate)-DNA + a 5'-end 5'-phospho-2'-deoxyribonucleoside-DNA + H(+)</text>
        <dbReference type="Rhea" id="RHEA:66592"/>
        <dbReference type="Rhea" id="RHEA-COMP:13180"/>
        <dbReference type="Rhea" id="RHEA-COMP:16897"/>
        <dbReference type="Rhea" id="RHEA-COMP:17067"/>
        <dbReference type="ChEBI" id="CHEBI:15378"/>
        <dbReference type="ChEBI" id="CHEBI:136412"/>
        <dbReference type="ChEBI" id="CHEBI:157695"/>
        <dbReference type="ChEBI" id="CHEBI:167181"/>
        <dbReference type="EC" id="4.2.99.18"/>
    </reaction>
</comment>
<evidence type="ECO:0000256" key="1">
    <source>
        <dbReference type="ARBA" id="ARBA00001668"/>
    </source>
</evidence>
<dbReference type="Gene3D" id="3.20.190.10">
    <property type="entry name" value="MutM-like, N-terminal"/>
    <property type="match status" value="1"/>
</dbReference>
<dbReference type="Gene3D" id="1.10.8.50">
    <property type="match status" value="1"/>
</dbReference>
<comment type="caution">
    <text evidence="19">The sequence shown here is derived from an EMBL/GenBank/DDBJ whole genome shotgun (WGS) entry which is preliminary data.</text>
</comment>
<evidence type="ECO:0000256" key="6">
    <source>
        <dbReference type="ARBA" id="ARBA00022763"/>
    </source>
</evidence>
<evidence type="ECO:0000256" key="5">
    <source>
        <dbReference type="ARBA" id="ARBA00022723"/>
    </source>
</evidence>
<dbReference type="SUPFAM" id="SSF81624">
    <property type="entry name" value="N-terminal domain of MutM-like DNA repair proteins"/>
    <property type="match status" value="1"/>
</dbReference>
<evidence type="ECO:0000256" key="16">
    <source>
        <dbReference type="PROSITE-ProRule" id="PRU00391"/>
    </source>
</evidence>
<evidence type="ECO:0000313" key="19">
    <source>
        <dbReference type="EMBL" id="OGE96422.1"/>
    </source>
</evidence>
<dbReference type="InterPro" id="IPR000214">
    <property type="entry name" value="Znf_DNA_glyclase/AP_lyase"/>
</dbReference>
<dbReference type="InterPro" id="IPR015887">
    <property type="entry name" value="DNA_glyclase_Znf_dom_DNA_BS"/>
</dbReference>
<evidence type="ECO:0000256" key="11">
    <source>
        <dbReference type="ARBA" id="ARBA00023204"/>
    </source>
</evidence>
<evidence type="ECO:0000256" key="15">
    <source>
        <dbReference type="ARBA" id="ARBA00044632"/>
    </source>
</evidence>
<dbReference type="GO" id="GO:0006284">
    <property type="term" value="P:base-excision repair"/>
    <property type="evidence" value="ECO:0007669"/>
    <property type="project" value="InterPro"/>
</dbReference>
<keyword evidence="14" id="KW-0326">Glycosidase</keyword>